<proteinExistence type="inferred from homology"/>
<evidence type="ECO:0000256" key="3">
    <source>
        <dbReference type="ARBA" id="ARBA00022691"/>
    </source>
</evidence>
<dbReference type="InterPro" id="IPR029063">
    <property type="entry name" value="SAM-dependent_MTases_sf"/>
</dbReference>
<organism evidence="5 7">
    <name type="scientific">Didymodactylos carnosus</name>
    <dbReference type="NCBI Taxonomy" id="1234261"/>
    <lineage>
        <taxon>Eukaryota</taxon>
        <taxon>Metazoa</taxon>
        <taxon>Spiralia</taxon>
        <taxon>Gnathifera</taxon>
        <taxon>Rotifera</taxon>
        <taxon>Eurotatoria</taxon>
        <taxon>Bdelloidea</taxon>
        <taxon>Philodinida</taxon>
        <taxon>Philodinidae</taxon>
        <taxon>Didymodactylos</taxon>
    </lineage>
</organism>
<evidence type="ECO:0000256" key="2">
    <source>
        <dbReference type="ARBA" id="ARBA00022679"/>
    </source>
</evidence>
<dbReference type="Gene3D" id="3.40.50.150">
    <property type="entry name" value="Vaccinia Virus protein VP39"/>
    <property type="match status" value="1"/>
</dbReference>
<keyword evidence="2" id="KW-0808">Transferase</keyword>
<dbReference type="InterPro" id="IPR002935">
    <property type="entry name" value="SAM_O-MeTrfase"/>
</dbReference>
<dbReference type="InterPro" id="IPR050362">
    <property type="entry name" value="Cation-dep_OMT"/>
</dbReference>
<dbReference type="Pfam" id="PF01596">
    <property type="entry name" value="Methyltransf_3"/>
    <property type="match status" value="1"/>
</dbReference>
<evidence type="ECO:0000313" key="7">
    <source>
        <dbReference type="Proteomes" id="UP000663829"/>
    </source>
</evidence>
<comment type="similarity">
    <text evidence="4">Belongs to the class I-like SAM-binding methyltransferase superfamily. Cation-dependent O-methyltransferase family.</text>
</comment>
<dbReference type="OrthoDB" id="10251242at2759"/>
<evidence type="ECO:0000313" key="6">
    <source>
        <dbReference type="EMBL" id="CAF4531445.1"/>
    </source>
</evidence>
<dbReference type="AlphaFoldDB" id="A0A816CZU7"/>
<evidence type="ECO:0000313" key="5">
    <source>
        <dbReference type="EMBL" id="CAF1631743.1"/>
    </source>
</evidence>
<dbReference type="Proteomes" id="UP000681722">
    <property type="component" value="Unassembled WGS sequence"/>
</dbReference>
<evidence type="ECO:0000256" key="4">
    <source>
        <dbReference type="ARBA" id="ARBA00023453"/>
    </source>
</evidence>
<dbReference type="SUPFAM" id="SSF53335">
    <property type="entry name" value="S-adenosyl-L-methionine-dependent methyltransferases"/>
    <property type="match status" value="1"/>
</dbReference>
<dbReference type="EMBL" id="CAJNOQ010043856">
    <property type="protein sequence ID" value="CAF1631743.1"/>
    <property type="molecule type" value="Genomic_DNA"/>
</dbReference>
<dbReference type="GO" id="GO:0032259">
    <property type="term" value="P:methylation"/>
    <property type="evidence" value="ECO:0007669"/>
    <property type="project" value="UniProtKB-KW"/>
</dbReference>
<dbReference type="PROSITE" id="PS51682">
    <property type="entry name" value="SAM_OMT_I"/>
    <property type="match status" value="1"/>
</dbReference>
<dbReference type="PANTHER" id="PTHR10509">
    <property type="entry name" value="O-METHYLTRANSFERASE-RELATED"/>
    <property type="match status" value="1"/>
</dbReference>
<keyword evidence="7" id="KW-1185">Reference proteome</keyword>
<dbReference type="PANTHER" id="PTHR10509:SF14">
    <property type="entry name" value="CAFFEOYL-COA O-METHYLTRANSFERASE 3-RELATED"/>
    <property type="match status" value="1"/>
</dbReference>
<name>A0A816CZU7_9BILA</name>
<keyword evidence="3" id="KW-0949">S-adenosyl-L-methionine</keyword>
<sequence>MVKIVLILFFIDADKENYMKYYEISLKLTRPNGLIVIDNTLWCGRIFNPNDNEEGTKVVRQINEHIKNDQSIDVSFLRLGDGITFCRKK</sequence>
<gene>
    <name evidence="5" type="ORF">GPM918_LOCUS44388</name>
    <name evidence="6" type="ORF">SRO942_LOCUS46216</name>
</gene>
<dbReference type="GO" id="GO:0008757">
    <property type="term" value="F:S-adenosylmethionine-dependent methyltransferase activity"/>
    <property type="evidence" value="ECO:0007669"/>
    <property type="project" value="TreeGrafter"/>
</dbReference>
<reference evidence="5" key="1">
    <citation type="submission" date="2021-02" db="EMBL/GenBank/DDBJ databases">
        <authorList>
            <person name="Nowell W R."/>
        </authorList>
    </citation>
    <scope>NUCLEOTIDE SEQUENCE</scope>
</reference>
<protein>
    <recommendedName>
        <fullName evidence="8">Caffeoyl-CoA O-methyltransferase</fullName>
    </recommendedName>
</protein>
<keyword evidence="1" id="KW-0489">Methyltransferase</keyword>
<evidence type="ECO:0008006" key="8">
    <source>
        <dbReference type="Google" id="ProtNLM"/>
    </source>
</evidence>
<dbReference type="Proteomes" id="UP000663829">
    <property type="component" value="Unassembled WGS sequence"/>
</dbReference>
<comment type="caution">
    <text evidence="5">The sequence shown here is derived from an EMBL/GenBank/DDBJ whole genome shotgun (WGS) entry which is preliminary data.</text>
</comment>
<accession>A0A816CZU7</accession>
<evidence type="ECO:0000256" key="1">
    <source>
        <dbReference type="ARBA" id="ARBA00022603"/>
    </source>
</evidence>
<dbReference type="GO" id="GO:0008171">
    <property type="term" value="F:O-methyltransferase activity"/>
    <property type="evidence" value="ECO:0007669"/>
    <property type="project" value="InterPro"/>
</dbReference>
<dbReference type="EMBL" id="CAJOBC010111764">
    <property type="protein sequence ID" value="CAF4531445.1"/>
    <property type="molecule type" value="Genomic_DNA"/>
</dbReference>